<dbReference type="EMBL" id="JACAZH010000007">
    <property type="protein sequence ID" value="KAF7364193.1"/>
    <property type="molecule type" value="Genomic_DNA"/>
</dbReference>
<evidence type="ECO:0000313" key="3">
    <source>
        <dbReference type="Proteomes" id="UP000623467"/>
    </source>
</evidence>
<keyword evidence="1" id="KW-1133">Transmembrane helix</keyword>
<dbReference type="AlphaFoldDB" id="A0A8H6YQ76"/>
<accession>A0A8H6YQ76</accession>
<protein>
    <submittedName>
        <fullName evidence="2">Uncharacterized protein</fullName>
    </submittedName>
</protein>
<evidence type="ECO:0000256" key="1">
    <source>
        <dbReference type="SAM" id="Phobius"/>
    </source>
</evidence>
<keyword evidence="1" id="KW-0472">Membrane</keyword>
<dbReference type="Proteomes" id="UP000623467">
    <property type="component" value="Unassembled WGS sequence"/>
</dbReference>
<feature type="transmembrane region" description="Helical" evidence="1">
    <location>
        <begin position="168"/>
        <end position="188"/>
    </location>
</feature>
<keyword evidence="3" id="KW-1185">Reference proteome</keyword>
<proteinExistence type="predicted"/>
<reference evidence="2" key="1">
    <citation type="submission" date="2020-05" db="EMBL/GenBank/DDBJ databases">
        <title>Mycena genomes resolve the evolution of fungal bioluminescence.</title>
        <authorList>
            <person name="Tsai I.J."/>
        </authorList>
    </citation>
    <scope>NUCLEOTIDE SEQUENCE</scope>
    <source>
        <strain evidence="2">160909Yilan</strain>
    </source>
</reference>
<name>A0A8H6YQ76_9AGAR</name>
<feature type="transmembrane region" description="Helical" evidence="1">
    <location>
        <begin position="200"/>
        <end position="225"/>
    </location>
</feature>
<dbReference type="OrthoDB" id="3250682at2759"/>
<feature type="transmembrane region" description="Helical" evidence="1">
    <location>
        <begin position="12"/>
        <end position="35"/>
    </location>
</feature>
<feature type="transmembrane region" description="Helical" evidence="1">
    <location>
        <begin position="47"/>
        <end position="74"/>
    </location>
</feature>
<feature type="transmembrane region" description="Helical" evidence="1">
    <location>
        <begin position="94"/>
        <end position="116"/>
    </location>
</feature>
<gene>
    <name evidence="2" type="ORF">MSAN_01078600</name>
</gene>
<evidence type="ECO:0000313" key="2">
    <source>
        <dbReference type="EMBL" id="KAF7364193.1"/>
    </source>
</evidence>
<comment type="caution">
    <text evidence="2">The sequence shown here is derived from an EMBL/GenBank/DDBJ whole genome shotgun (WGS) entry which is preliminary data.</text>
</comment>
<feature type="transmembrane region" description="Helical" evidence="1">
    <location>
        <begin position="128"/>
        <end position="148"/>
    </location>
</feature>
<keyword evidence="1" id="KW-0812">Transmembrane</keyword>
<sequence length="297" mass="32853">MSLSLNAVTLTTLTVGTIFYGMYLVLFFISLYLLLRPNMTHKPTSIFRSAVFLLAICLLVVVTAHWITIVYQAFLVFVVPPLGPEAEIVFNKHMHVTMIAQDSLMIIAIFVGDSLIIHRLWVVSRSKVILLVPAASLTAFTVSGFISLRILLGSTDVFTDPLLKVDSVLTLLTNVYCTAFITWKIWTVTKAVMPSDGMNLQHFVVIVVESAGIYSIWVVFFVVTFQVQSNLQSSIIQTGPALIGLVNALIQTRAWLGWTSEQTDKTSQLPSPLQFAGHDGNLNALMVEDIGESRFTP</sequence>
<organism evidence="2 3">
    <name type="scientific">Mycena sanguinolenta</name>
    <dbReference type="NCBI Taxonomy" id="230812"/>
    <lineage>
        <taxon>Eukaryota</taxon>
        <taxon>Fungi</taxon>
        <taxon>Dikarya</taxon>
        <taxon>Basidiomycota</taxon>
        <taxon>Agaricomycotina</taxon>
        <taxon>Agaricomycetes</taxon>
        <taxon>Agaricomycetidae</taxon>
        <taxon>Agaricales</taxon>
        <taxon>Marasmiineae</taxon>
        <taxon>Mycenaceae</taxon>
        <taxon>Mycena</taxon>
    </lineage>
</organism>